<protein>
    <recommendedName>
        <fullName evidence="3">SRPBCC family protein</fullName>
    </recommendedName>
</protein>
<reference evidence="1 2" key="1">
    <citation type="submission" date="2018-03" db="EMBL/GenBank/DDBJ databases">
        <title>Alkalicoccus saliphilus sp. nov., isolated from a mineral pool.</title>
        <authorList>
            <person name="Zhao B."/>
        </authorList>
    </citation>
    <scope>NUCLEOTIDE SEQUENCE [LARGE SCALE GENOMIC DNA]</scope>
    <source>
        <strain evidence="1 2">6AG</strain>
    </source>
</reference>
<dbReference type="RefSeq" id="WP_107586204.1">
    <property type="nucleotide sequence ID" value="NZ_PZJJ01000044.1"/>
</dbReference>
<organism evidence="1 2">
    <name type="scientific">Alkalicoccus saliphilus</name>
    <dbReference type="NCBI Taxonomy" id="200989"/>
    <lineage>
        <taxon>Bacteria</taxon>
        <taxon>Bacillati</taxon>
        <taxon>Bacillota</taxon>
        <taxon>Bacilli</taxon>
        <taxon>Bacillales</taxon>
        <taxon>Bacillaceae</taxon>
        <taxon>Alkalicoccus</taxon>
    </lineage>
</organism>
<dbReference type="EMBL" id="PZJJ01000044">
    <property type="protein sequence ID" value="PTL37547.1"/>
    <property type="molecule type" value="Genomic_DNA"/>
</dbReference>
<accession>A0A2T4U2C7</accession>
<evidence type="ECO:0000313" key="2">
    <source>
        <dbReference type="Proteomes" id="UP000240509"/>
    </source>
</evidence>
<evidence type="ECO:0000313" key="1">
    <source>
        <dbReference type="EMBL" id="PTL37547.1"/>
    </source>
</evidence>
<gene>
    <name evidence="1" type="ORF">C6Y45_15880</name>
</gene>
<comment type="caution">
    <text evidence="1">The sequence shown here is derived from an EMBL/GenBank/DDBJ whole genome shotgun (WGS) entry which is preliminary data.</text>
</comment>
<dbReference type="Proteomes" id="UP000240509">
    <property type="component" value="Unassembled WGS sequence"/>
</dbReference>
<dbReference type="OrthoDB" id="2360771at2"/>
<evidence type="ECO:0008006" key="3">
    <source>
        <dbReference type="Google" id="ProtNLM"/>
    </source>
</evidence>
<dbReference type="SUPFAM" id="SSF55961">
    <property type="entry name" value="Bet v1-like"/>
    <property type="match status" value="1"/>
</dbReference>
<proteinExistence type="predicted"/>
<keyword evidence="2" id="KW-1185">Reference proteome</keyword>
<sequence>MEWKEKTLVPTHIEVVWDIFQDQYITKLMPKVTEHKLIEGEPDKIGARYRQTSRDGKKTETYIVETTQYLDTPSRKEKELHFFPDNAFEVKLRFVLIKINENETELIYEGCKKPVNLKGKLKQKLSTTHARRQGIQKFVQHIIREAGA</sequence>
<dbReference type="AlphaFoldDB" id="A0A2T4U2C7"/>
<name>A0A2T4U2C7_9BACI</name>